<keyword evidence="3" id="KW-0456">Lyase</keyword>
<dbReference type="GO" id="GO:0008654">
    <property type="term" value="P:phospholipid biosynthetic process"/>
    <property type="evidence" value="ECO:0007669"/>
    <property type="project" value="InterPro"/>
</dbReference>
<dbReference type="AlphaFoldDB" id="A0AAQ3LDA7"/>
<keyword evidence="1" id="KW-0210">Decarboxylase</keyword>
<dbReference type="EMBL" id="CP136920">
    <property type="protein sequence ID" value="WOO42412.1"/>
    <property type="molecule type" value="Genomic_DNA"/>
</dbReference>
<name>A0AAQ3LDA7_9BACT</name>
<organism evidence="5 6">
    <name type="scientific">Rubellicoccus peritrichatus</name>
    <dbReference type="NCBI Taxonomy" id="3080537"/>
    <lineage>
        <taxon>Bacteria</taxon>
        <taxon>Pseudomonadati</taxon>
        <taxon>Verrucomicrobiota</taxon>
        <taxon>Opitutia</taxon>
        <taxon>Puniceicoccales</taxon>
        <taxon>Cerasicoccaceae</taxon>
        <taxon>Rubellicoccus</taxon>
    </lineage>
</organism>
<dbReference type="PANTHER" id="PTHR10067:SF17">
    <property type="entry name" value="PHOSPHATIDYLSERINE DECARBOXYLASE PROENZYME 2"/>
    <property type="match status" value="1"/>
</dbReference>
<dbReference type="KEGG" id="puo:RZN69_04870"/>
<dbReference type="PANTHER" id="PTHR10067">
    <property type="entry name" value="PHOSPHATIDYLSERINE DECARBOXYLASE"/>
    <property type="match status" value="1"/>
</dbReference>
<keyword evidence="4" id="KW-0670">Pyruvate</keyword>
<sequence>MGNNDEDNAIHFRNRYTGKTETEQVYGGHWLGWAYNNPLGRLTVSLAVARPWFSKWYGWRMRQPASQKKIFPFIEEYGLDAAEFLRPPDHFESFDQFFYRQLKPAARPIDSSPDSVVFPADGRHLGFQDTSRITQVFVKGQTFDLPKLLGDTNLAERFIGGSLVLSRLCPVDYHRFHFPAEGIPGAPNLVSGPLYSVNPVALRRRLAIFWENKREVTLLKTERFGDIAIIEVGATCVGSIVQTHVPGQHTEKGGEKGYFRFGGSSVITLFQKGKICLDDDLIKSTSEGLELYARMGDQMGVFAD</sequence>
<dbReference type="InterPro" id="IPR003817">
    <property type="entry name" value="PS_Dcarbxylase"/>
</dbReference>
<accession>A0AAQ3LDA7</accession>
<gene>
    <name evidence="5" type="ORF">RZN69_04870</name>
</gene>
<reference evidence="5 6" key="1">
    <citation type="submission" date="2023-10" db="EMBL/GenBank/DDBJ databases">
        <title>Rubellicoccus peritrichatus gen. nov., sp. nov., isolated from an algae of coral reef tank.</title>
        <authorList>
            <person name="Luo J."/>
        </authorList>
    </citation>
    <scope>NUCLEOTIDE SEQUENCE [LARGE SCALE GENOMIC DNA]</scope>
    <source>
        <strain evidence="5 6">CR14</strain>
    </source>
</reference>
<dbReference type="RefSeq" id="WP_317834931.1">
    <property type="nucleotide sequence ID" value="NZ_CP136920.1"/>
</dbReference>
<keyword evidence="2" id="KW-0865">Zymogen</keyword>
<evidence type="ECO:0000256" key="2">
    <source>
        <dbReference type="ARBA" id="ARBA00023145"/>
    </source>
</evidence>
<evidence type="ECO:0000313" key="6">
    <source>
        <dbReference type="Proteomes" id="UP001304300"/>
    </source>
</evidence>
<proteinExistence type="predicted"/>
<keyword evidence="6" id="KW-1185">Reference proteome</keyword>
<protein>
    <submittedName>
        <fullName evidence="5">Phosphatidylserine decarboxylase</fullName>
    </submittedName>
</protein>
<evidence type="ECO:0000256" key="1">
    <source>
        <dbReference type="ARBA" id="ARBA00022793"/>
    </source>
</evidence>
<evidence type="ECO:0000256" key="3">
    <source>
        <dbReference type="ARBA" id="ARBA00023239"/>
    </source>
</evidence>
<dbReference type="GO" id="GO:0004609">
    <property type="term" value="F:phosphatidylserine decarboxylase activity"/>
    <property type="evidence" value="ECO:0007669"/>
    <property type="project" value="InterPro"/>
</dbReference>
<evidence type="ECO:0000313" key="5">
    <source>
        <dbReference type="EMBL" id="WOO42412.1"/>
    </source>
</evidence>
<evidence type="ECO:0000256" key="4">
    <source>
        <dbReference type="ARBA" id="ARBA00023317"/>
    </source>
</evidence>
<dbReference type="Pfam" id="PF02666">
    <property type="entry name" value="PS_Dcarbxylase"/>
    <property type="match status" value="1"/>
</dbReference>
<dbReference type="Proteomes" id="UP001304300">
    <property type="component" value="Chromosome"/>
</dbReference>